<dbReference type="PANTHER" id="PTHR45815:SF3">
    <property type="entry name" value="PROTEIN DISULFIDE-ISOMERASE A6"/>
    <property type="match status" value="1"/>
</dbReference>
<feature type="domain" description="Thioredoxin" evidence="9">
    <location>
        <begin position="11"/>
        <end position="142"/>
    </location>
</feature>
<proteinExistence type="predicted"/>
<dbReference type="PROSITE" id="PS51352">
    <property type="entry name" value="THIOREDOXIN_2"/>
    <property type="match status" value="1"/>
</dbReference>
<evidence type="ECO:0000256" key="7">
    <source>
        <dbReference type="SAM" id="MobiDB-lite"/>
    </source>
</evidence>
<evidence type="ECO:0000313" key="11">
    <source>
        <dbReference type="Proteomes" id="UP001302812"/>
    </source>
</evidence>
<feature type="region of interest" description="Disordered" evidence="7">
    <location>
        <begin position="241"/>
        <end position="293"/>
    </location>
</feature>
<dbReference type="Pfam" id="PF24541">
    <property type="entry name" value="Thioredox_PDIA6_C"/>
    <property type="match status" value="1"/>
</dbReference>
<dbReference type="CDD" id="cd03002">
    <property type="entry name" value="PDI_a_MPD1_like"/>
    <property type="match status" value="1"/>
</dbReference>
<feature type="compositionally biased region" description="Low complexity" evidence="7">
    <location>
        <begin position="264"/>
        <end position="293"/>
    </location>
</feature>
<reference evidence="10" key="2">
    <citation type="submission" date="2023-05" db="EMBL/GenBank/DDBJ databases">
        <authorList>
            <consortium name="Lawrence Berkeley National Laboratory"/>
            <person name="Steindorff A."/>
            <person name="Hensen N."/>
            <person name="Bonometti L."/>
            <person name="Westerberg I."/>
            <person name="Brannstrom I.O."/>
            <person name="Guillou S."/>
            <person name="Cros-Aarteil S."/>
            <person name="Calhoun S."/>
            <person name="Haridas S."/>
            <person name="Kuo A."/>
            <person name="Mondo S."/>
            <person name="Pangilinan J."/>
            <person name="Riley R."/>
            <person name="Labutti K."/>
            <person name="Andreopoulos B."/>
            <person name="Lipzen A."/>
            <person name="Chen C."/>
            <person name="Yanf M."/>
            <person name="Daum C."/>
            <person name="Ng V."/>
            <person name="Clum A."/>
            <person name="Ohm R."/>
            <person name="Martin F."/>
            <person name="Silar P."/>
            <person name="Natvig D."/>
            <person name="Lalanne C."/>
            <person name="Gautier V."/>
            <person name="Ament-Velasquez S.L."/>
            <person name="Kruys A."/>
            <person name="Hutchinson M.I."/>
            <person name="Powell A.J."/>
            <person name="Barry K."/>
            <person name="Miller A.N."/>
            <person name="Grigoriev I.V."/>
            <person name="Debuchy R."/>
            <person name="Gladieux P."/>
            <person name="Thoren M.H."/>
            <person name="Johannesson H."/>
        </authorList>
    </citation>
    <scope>NUCLEOTIDE SEQUENCE</scope>
    <source>
        <strain evidence="10">CBS 508.74</strain>
    </source>
</reference>
<dbReference type="InterPro" id="IPR013766">
    <property type="entry name" value="Thioredoxin_domain"/>
</dbReference>
<keyword evidence="5" id="KW-0413">Isomerase</keyword>
<evidence type="ECO:0000256" key="6">
    <source>
        <dbReference type="ARBA" id="ARBA00023284"/>
    </source>
</evidence>
<evidence type="ECO:0000256" key="3">
    <source>
        <dbReference type="ARBA" id="ARBA00012723"/>
    </source>
</evidence>
<feature type="compositionally biased region" description="Low complexity" evidence="7">
    <location>
        <begin position="471"/>
        <end position="487"/>
    </location>
</feature>
<comment type="caution">
    <text evidence="10">The sequence shown here is derived from an EMBL/GenBank/DDBJ whole genome shotgun (WGS) entry which is preliminary data.</text>
</comment>
<keyword evidence="6" id="KW-0676">Redox-active center</keyword>
<comment type="catalytic activity">
    <reaction evidence="1">
        <text>Catalyzes the rearrangement of -S-S- bonds in proteins.</text>
        <dbReference type="EC" id="5.3.4.1"/>
    </reaction>
</comment>
<feature type="region of interest" description="Disordered" evidence="7">
    <location>
        <begin position="438"/>
        <end position="505"/>
    </location>
</feature>
<name>A0AAN6YVZ7_9PEZI</name>
<organism evidence="10 11">
    <name type="scientific">Canariomyces notabilis</name>
    <dbReference type="NCBI Taxonomy" id="2074819"/>
    <lineage>
        <taxon>Eukaryota</taxon>
        <taxon>Fungi</taxon>
        <taxon>Dikarya</taxon>
        <taxon>Ascomycota</taxon>
        <taxon>Pezizomycotina</taxon>
        <taxon>Sordariomycetes</taxon>
        <taxon>Sordariomycetidae</taxon>
        <taxon>Sordariales</taxon>
        <taxon>Chaetomiaceae</taxon>
        <taxon>Canariomyces</taxon>
    </lineage>
</organism>
<feature type="compositionally biased region" description="Polar residues" evidence="7">
    <location>
        <begin position="447"/>
        <end position="464"/>
    </location>
</feature>
<dbReference type="Proteomes" id="UP001302812">
    <property type="component" value="Unassembled WGS sequence"/>
</dbReference>
<dbReference type="GO" id="GO:0034976">
    <property type="term" value="P:response to endoplasmic reticulum stress"/>
    <property type="evidence" value="ECO:0007669"/>
    <property type="project" value="TreeGrafter"/>
</dbReference>
<dbReference type="GO" id="GO:0015035">
    <property type="term" value="F:protein-disulfide reductase activity"/>
    <property type="evidence" value="ECO:0007669"/>
    <property type="project" value="TreeGrafter"/>
</dbReference>
<dbReference type="InterPro" id="IPR057305">
    <property type="entry name" value="Thioredox_PDIA6_C"/>
</dbReference>
<dbReference type="RefSeq" id="XP_064673675.1">
    <property type="nucleotide sequence ID" value="XM_064814237.1"/>
</dbReference>
<keyword evidence="4" id="KW-1015">Disulfide bond</keyword>
<keyword evidence="8" id="KW-0732">Signal</keyword>
<protein>
    <recommendedName>
        <fullName evidence="3">protein disulfide-isomerase</fullName>
        <ecNumber evidence="3">5.3.4.1</ecNumber>
    </recommendedName>
</protein>
<dbReference type="AlphaFoldDB" id="A0AAN6YVZ7"/>
<keyword evidence="11" id="KW-1185">Reference proteome</keyword>
<dbReference type="PRINTS" id="PR00421">
    <property type="entry name" value="THIOREDOXIN"/>
</dbReference>
<feature type="signal peptide" evidence="8">
    <location>
        <begin position="1"/>
        <end position="22"/>
    </location>
</feature>
<gene>
    <name evidence="10" type="ORF">N656DRAFT_774295</name>
</gene>
<dbReference type="Pfam" id="PF00085">
    <property type="entry name" value="Thioredoxin"/>
    <property type="match status" value="1"/>
</dbReference>
<evidence type="ECO:0000259" key="9">
    <source>
        <dbReference type="PROSITE" id="PS51352"/>
    </source>
</evidence>
<evidence type="ECO:0000256" key="8">
    <source>
        <dbReference type="SAM" id="SignalP"/>
    </source>
</evidence>
<accession>A0AAN6YVZ7</accession>
<dbReference type="Gene3D" id="3.40.30.10">
    <property type="entry name" value="Glutaredoxin"/>
    <property type="match status" value="2"/>
</dbReference>
<reference evidence="10" key="1">
    <citation type="journal article" date="2023" name="Mol. Phylogenet. Evol.">
        <title>Genome-scale phylogeny and comparative genomics of the fungal order Sordariales.</title>
        <authorList>
            <person name="Hensen N."/>
            <person name="Bonometti L."/>
            <person name="Westerberg I."/>
            <person name="Brannstrom I.O."/>
            <person name="Guillou S."/>
            <person name="Cros-Aarteil S."/>
            <person name="Calhoun S."/>
            <person name="Haridas S."/>
            <person name="Kuo A."/>
            <person name="Mondo S."/>
            <person name="Pangilinan J."/>
            <person name="Riley R."/>
            <person name="LaButti K."/>
            <person name="Andreopoulos B."/>
            <person name="Lipzen A."/>
            <person name="Chen C."/>
            <person name="Yan M."/>
            <person name="Daum C."/>
            <person name="Ng V."/>
            <person name="Clum A."/>
            <person name="Steindorff A."/>
            <person name="Ohm R.A."/>
            <person name="Martin F."/>
            <person name="Silar P."/>
            <person name="Natvig D.O."/>
            <person name="Lalanne C."/>
            <person name="Gautier V."/>
            <person name="Ament-Velasquez S.L."/>
            <person name="Kruys A."/>
            <person name="Hutchinson M.I."/>
            <person name="Powell A.J."/>
            <person name="Barry K."/>
            <person name="Miller A.N."/>
            <person name="Grigoriev I.V."/>
            <person name="Debuchy R."/>
            <person name="Gladieux P."/>
            <person name="Hiltunen Thoren M."/>
            <person name="Johannesson H."/>
        </authorList>
    </citation>
    <scope>NUCLEOTIDE SEQUENCE</scope>
    <source>
        <strain evidence="10">CBS 508.74</strain>
    </source>
</reference>
<dbReference type="PANTHER" id="PTHR45815">
    <property type="entry name" value="PROTEIN DISULFIDE-ISOMERASE A6"/>
    <property type="match status" value="1"/>
</dbReference>
<evidence type="ECO:0000256" key="2">
    <source>
        <dbReference type="ARBA" id="ARBA00004319"/>
    </source>
</evidence>
<dbReference type="GO" id="GO:0003756">
    <property type="term" value="F:protein disulfide isomerase activity"/>
    <property type="evidence" value="ECO:0007669"/>
    <property type="project" value="UniProtKB-EC"/>
</dbReference>
<dbReference type="SUPFAM" id="SSF52833">
    <property type="entry name" value="Thioredoxin-like"/>
    <property type="match status" value="2"/>
</dbReference>
<evidence type="ECO:0000256" key="4">
    <source>
        <dbReference type="ARBA" id="ARBA00023157"/>
    </source>
</evidence>
<dbReference type="EC" id="5.3.4.1" evidence="3"/>
<evidence type="ECO:0000256" key="5">
    <source>
        <dbReference type="ARBA" id="ARBA00023235"/>
    </source>
</evidence>
<dbReference type="GO" id="GO:0005788">
    <property type="term" value="C:endoplasmic reticulum lumen"/>
    <property type="evidence" value="ECO:0007669"/>
    <property type="project" value="UniProtKB-SubCell"/>
</dbReference>
<dbReference type="EMBL" id="MU853333">
    <property type="protein sequence ID" value="KAK4116105.1"/>
    <property type="molecule type" value="Genomic_DNA"/>
</dbReference>
<dbReference type="GeneID" id="89938362"/>
<dbReference type="PROSITE" id="PS00194">
    <property type="entry name" value="THIOREDOXIN_1"/>
    <property type="match status" value="1"/>
</dbReference>
<evidence type="ECO:0000256" key="1">
    <source>
        <dbReference type="ARBA" id="ARBA00001182"/>
    </source>
</evidence>
<dbReference type="InterPro" id="IPR017937">
    <property type="entry name" value="Thioredoxin_CS"/>
</dbReference>
<sequence>MHHPTLCAAALALLAALPGAQAGLYTKKSPVLQVDAKDYDRLIAKSNYTSIVEFYAPWCGHCQNLKPAYEKAAKNLEGLAKVAAVNCDDDANKPFCGSMGVQGFPTLKIVRPKKGGGKPIVQDYQGQRTASAIVDAVVQQINNYVVKIEDKSLDKFLSDKNETAKAILFTEKGTTSALLKSIAIDFSDVIIIGQVRNKETKTVETFGISKFPTLLLLPGGDAPGIVYDGEMKKEAMVKFLSQAGEPNPDSPKVNTKPGKKNGEKSSSTKPQSKKTSSTASSETAKSKTETATQEAPVIVETALPIPAINTPDKLIKECLTEKSHTCVLAFVPSSEDEKAKKALESLSQLAFKHAQSKRHLFPFYEVPKSNEGGASLLKALDLSGDVEIVAINARRGWWRHYDGADFGHESVESWIDAIRMSEGVKKKLPEGIVAISVEDTASKATPEASSEPTPDATESASSEKATPITPEADSAESSADSTEATSTKGTDPTGEPETAAEHDEL</sequence>
<comment type="subcellular location">
    <subcellularLocation>
        <location evidence="2">Endoplasmic reticulum lumen</location>
    </subcellularLocation>
</comment>
<feature type="chain" id="PRO_5042857216" description="protein disulfide-isomerase" evidence="8">
    <location>
        <begin position="23"/>
        <end position="505"/>
    </location>
</feature>
<dbReference type="InterPro" id="IPR036249">
    <property type="entry name" value="Thioredoxin-like_sf"/>
</dbReference>
<evidence type="ECO:0000313" key="10">
    <source>
        <dbReference type="EMBL" id="KAK4116105.1"/>
    </source>
</evidence>